<evidence type="ECO:0000313" key="6">
    <source>
        <dbReference type="RefSeq" id="XP_008438684.1"/>
    </source>
</evidence>
<dbReference type="Pfam" id="PF01453">
    <property type="entry name" value="B_lectin"/>
    <property type="match status" value="1"/>
</dbReference>
<organism evidence="5 6">
    <name type="scientific">Cucumis melo</name>
    <name type="common">Muskmelon</name>
    <dbReference type="NCBI Taxonomy" id="3656"/>
    <lineage>
        <taxon>Eukaryota</taxon>
        <taxon>Viridiplantae</taxon>
        <taxon>Streptophyta</taxon>
        <taxon>Embryophyta</taxon>
        <taxon>Tracheophyta</taxon>
        <taxon>Spermatophyta</taxon>
        <taxon>Magnoliopsida</taxon>
        <taxon>eudicotyledons</taxon>
        <taxon>Gunneridae</taxon>
        <taxon>Pentapetalae</taxon>
        <taxon>rosids</taxon>
        <taxon>fabids</taxon>
        <taxon>Cucurbitales</taxon>
        <taxon>Cucurbitaceae</taxon>
        <taxon>Benincaseae</taxon>
        <taxon>Cucumis</taxon>
    </lineage>
</organism>
<dbReference type="InterPro" id="IPR051343">
    <property type="entry name" value="G-type_lectin_kinases/EP1-like"/>
</dbReference>
<keyword evidence="2" id="KW-1015">Disulfide bond</keyword>
<evidence type="ECO:0000313" key="5">
    <source>
        <dbReference type="Proteomes" id="UP001652600"/>
    </source>
</evidence>
<dbReference type="SUPFAM" id="SSF51110">
    <property type="entry name" value="alpha-D-mannose-specific plant lectins"/>
    <property type="match status" value="1"/>
</dbReference>
<dbReference type="KEGG" id="cmo:103483716"/>
<feature type="domain" description="Bulb-type lectin" evidence="4">
    <location>
        <begin position="1"/>
        <end position="87"/>
    </location>
</feature>
<dbReference type="PANTHER" id="PTHR47976:SF62">
    <property type="entry name" value="RECEPTOR-LIKE SERINE_THREONINE-PROTEIN KINASE"/>
    <property type="match status" value="1"/>
</dbReference>
<dbReference type="InterPro" id="IPR001480">
    <property type="entry name" value="Bulb-type_lectin_dom"/>
</dbReference>
<dbReference type="InterPro" id="IPR036426">
    <property type="entry name" value="Bulb-type_lectin_dom_sf"/>
</dbReference>
<dbReference type="PROSITE" id="PS50927">
    <property type="entry name" value="BULB_LECTIN"/>
    <property type="match status" value="1"/>
</dbReference>
<dbReference type="Proteomes" id="UP001652600">
    <property type="component" value="Chromosome 6"/>
</dbReference>
<evidence type="ECO:0000259" key="4">
    <source>
        <dbReference type="PROSITE" id="PS50927"/>
    </source>
</evidence>
<dbReference type="AlphaFoldDB" id="A0A1S3AWM9"/>
<dbReference type="Gene3D" id="2.90.10.30">
    <property type="match status" value="1"/>
</dbReference>
<dbReference type="GeneID" id="103483716"/>
<keyword evidence="1" id="KW-0732">Signal</keyword>
<evidence type="ECO:0000256" key="3">
    <source>
        <dbReference type="ARBA" id="ARBA00023180"/>
    </source>
</evidence>
<dbReference type="PANTHER" id="PTHR47976">
    <property type="entry name" value="G-TYPE LECTIN S-RECEPTOR-LIKE SERINE/THREONINE-PROTEIN KINASE SD2-5"/>
    <property type="match status" value="1"/>
</dbReference>
<reference evidence="6" key="1">
    <citation type="submission" date="2025-08" db="UniProtKB">
        <authorList>
            <consortium name="RefSeq"/>
        </authorList>
    </citation>
    <scope>IDENTIFICATION</scope>
    <source>
        <tissue evidence="6">Stem</tissue>
    </source>
</reference>
<dbReference type="RefSeq" id="XP_008438684.1">
    <property type="nucleotide sequence ID" value="XM_008440462.3"/>
</dbReference>
<protein>
    <submittedName>
        <fullName evidence="6">S-locus-specific glycoprotein S13-like</fullName>
    </submittedName>
</protein>
<name>A0A1S3AWM9_CUCME</name>
<keyword evidence="3" id="KW-0325">Glycoprotein</keyword>
<keyword evidence="5" id="KW-1185">Reference proteome</keyword>
<dbReference type="OrthoDB" id="1733367at2759"/>
<dbReference type="SMR" id="A0A1S3AWM9"/>
<proteinExistence type="predicted"/>
<evidence type="ECO:0000256" key="2">
    <source>
        <dbReference type="ARBA" id="ARBA00023157"/>
    </source>
</evidence>
<dbReference type="InParanoid" id="A0A1S3AWM9"/>
<sequence>MANTYLVGIVFDKIPERTLVWSANRDDEAQAGSNISLTSTGGFVLIHKNGTEVSIYNGKDICSASMSDNGNFMLFDSSSSIPTWQSFGHPTDNLLAGTGPSHWPSTVLEYQHNNERLFDRPIRVGCCKRW</sequence>
<evidence type="ECO:0000256" key="1">
    <source>
        <dbReference type="ARBA" id="ARBA00022729"/>
    </source>
</evidence>
<accession>A0A1S3AWM9</accession>
<gene>
    <name evidence="6" type="primary">LOC103483716</name>
</gene>